<evidence type="ECO:0000256" key="3">
    <source>
        <dbReference type="ARBA" id="ARBA00023027"/>
    </source>
</evidence>
<dbReference type="PROSITE" id="PS00671">
    <property type="entry name" value="D_2_HYDROXYACID_DH_3"/>
    <property type="match status" value="1"/>
</dbReference>
<accession>A0A6P1TQ88</accession>
<dbReference type="Pfam" id="PF02826">
    <property type="entry name" value="2-Hacid_dh_C"/>
    <property type="match status" value="1"/>
</dbReference>
<dbReference type="InterPro" id="IPR036291">
    <property type="entry name" value="NAD(P)-bd_dom_sf"/>
</dbReference>
<evidence type="ECO:0000256" key="2">
    <source>
        <dbReference type="ARBA" id="ARBA00023002"/>
    </source>
</evidence>
<evidence type="ECO:0000256" key="1">
    <source>
        <dbReference type="ARBA" id="ARBA00005854"/>
    </source>
</evidence>
<evidence type="ECO:0000259" key="5">
    <source>
        <dbReference type="Pfam" id="PF00389"/>
    </source>
</evidence>
<dbReference type="SUPFAM" id="SSF52283">
    <property type="entry name" value="Formate/glycerate dehydrogenase catalytic domain-like"/>
    <property type="match status" value="1"/>
</dbReference>
<dbReference type="PROSITE" id="PS00065">
    <property type="entry name" value="D_2_HYDROXYACID_DH_1"/>
    <property type="match status" value="1"/>
</dbReference>
<dbReference type="Proteomes" id="UP000464314">
    <property type="component" value="Chromosome"/>
</dbReference>
<proteinExistence type="inferred from homology"/>
<dbReference type="InterPro" id="IPR058205">
    <property type="entry name" value="D-LDH-like"/>
</dbReference>
<comment type="similarity">
    <text evidence="1 4">Belongs to the D-isomer specific 2-hydroxyacid dehydrogenase family.</text>
</comment>
<dbReference type="InterPro" id="IPR006139">
    <property type="entry name" value="D-isomer_2_OHA_DH_cat_dom"/>
</dbReference>
<protein>
    <submittedName>
        <fullName evidence="7">Lactate dehydrogenase</fullName>
    </submittedName>
</protein>
<evidence type="ECO:0000313" key="7">
    <source>
        <dbReference type="EMBL" id="QHQ61578.1"/>
    </source>
</evidence>
<reference evidence="7 8" key="1">
    <citation type="submission" date="2020-01" db="EMBL/GenBank/DDBJ databases">
        <title>Genome analysis of Anaerocolumna sp. CBA3638.</title>
        <authorList>
            <person name="Kim J."/>
            <person name="Roh S.W."/>
        </authorList>
    </citation>
    <scope>NUCLEOTIDE SEQUENCE [LARGE SCALE GENOMIC DNA]</scope>
    <source>
        <strain evidence="7 8">CBA3638</strain>
    </source>
</reference>
<keyword evidence="3" id="KW-0520">NAD</keyword>
<keyword evidence="8" id="KW-1185">Reference proteome</keyword>
<keyword evidence="2 4" id="KW-0560">Oxidoreductase</keyword>
<dbReference type="GO" id="GO:0051287">
    <property type="term" value="F:NAD binding"/>
    <property type="evidence" value="ECO:0007669"/>
    <property type="project" value="InterPro"/>
</dbReference>
<evidence type="ECO:0000256" key="4">
    <source>
        <dbReference type="RuleBase" id="RU003719"/>
    </source>
</evidence>
<dbReference type="PROSITE" id="PS00670">
    <property type="entry name" value="D_2_HYDROXYACID_DH_2"/>
    <property type="match status" value="1"/>
</dbReference>
<feature type="domain" description="D-isomer specific 2-hydroxyacid dehydrogenase catalytic" evidence="5">
    <location>
        <begin position="3"/>
        <end position="325"/>
    </location>
</feature>
<dbReference type="GO" id="GO:0008720">
    <property type="term" value="F:D-lactate dehydrogenase (NAD+) activity"/>
    <property type="evidence" value="ECO:0007669"/>
    <property type="project" value="TreeGrafter"/>
</dbReference>
<feature type="domain" description="D-isomer specific 2-hydroxyacid dehydrogenase NAD-binding" evidence="6">
    <location>
        <begin position="111"/>
        <end position="296"/>
    </location>
</feature>
<dbReference type="PANTHER" id="PTHR43026">
    <property type="entry name" value="2-HYDROXYACID DEHYDROGENASE HOMOLOG 1-RELATED"/>
    <property type="match status" value="1"/>
</dbReference>
<evidence type="ECO:0000259" key="6">
    <source>
        <dbReference type="Pfam" id="PF02826"/>
    </source>
</evidence>
<dbReference type="AlphaFoldDB" id="A0A6P1TQ88"/>
<dbReference type="InterPro" id="IPR029753">
    <property type="entry name" value="D-isomer_DH_CS"/>
</dbReference>
<gene>
    <name evidence="7" type="ORF">Ana3638_12990</name>
</gene>
<dbReference type="InterPro" id="IPR006140">
    <property type="entry name" value="D-isomer_DH_NAD-bd"/>
</dbReference>
<name>A0A6P1TQ88_9FIRM</name>
<dbReference type="RefSeq" id="WP_161838403.1">
    <property type="nucleotide sequence ID" value="NZ_CP048000.1"/>
</dbReference>
<dbReference type="SUPFAM" id="SSF51735">
    <property type="entry name" value="NAD(P)-binding Rossmann-fold domains"/>
    <property type="match status" value="1"/>
</dbReference>
<evidence type="ECO:0000313" key="8">
    <source>
        <dbReference type="Proteomes" id="UP000464314"/>
    </source>
</evidence>
<dbReference type="InterPro" id="IPR029752">
    <property type="entry name" value="D-isomer_DH_CS1"/>
</dbReference>
<dbReference type="PANTHER" id="PTHR43026:SF1">
    <property type="entry name" value="2-HYDROXYACID DEHYDROGENASE HOMOLOG 1-RELATED"/>
    <property type="match status" value="1"/>
</dbReference>
<dbReference type="EMBL" id="CP048000">
    <property type="protein sequence ID" value="QHQ61578.1"/>
    <property type="molecule type" value="Genomic_DNA"/>
</dbReference>
<dbReference type="Pfam" id="PF00389">
    <property type="entry name" value="2-Hacid_dh"/>
    <property type="match status" value="1"/>
</dbReference>
<organism evidence="7 8">
    <name type="scientific">Anaerocolumna sedimenticola</name>
    <dbReference type="NCBI Taxonomy" id="2696063"/>
    <lineage>
        <taxon>Bacteria</taxon>
        <taxon>Bacillati</taxon>
        <taxon>Bacillota</taxon>
        <taxon>Clostridia</taxon>
        <taxon>Lachnospirales</taxon>
        <taxon>Lachnospiraceae</taxon>
        <taxon>Anaerocolumna</taxon>
    </lineage>
</organism>
<dbReference type="KEGG" id="anr:Ana3638_12990"/>
<dbReference type="Gene3D" id="3.40.50.720">
    <property type="entry name" value="NAD(P)-binding Rossmann-like Domain"/>
    <property type="match status" value="2"/>
</dbReference>
<sequence>MKVLLFHVNQDEIDYILECNQKFKFDLEMADFDFNFADSDRFTGFDAVWITTNCKVTKLKAEQLKKAGVRYIVSRAAGTDHMDLAAMRESSIKGANVPRYSPNAIAEHTLCLILMCLRKMKREFTMIMNYDFTLTGLKGRELRNMTVGVLGTGRIGTETIKLLSGFGCRILAYDLYENQSITNFATYSDLNEILSVSDILILHCPLTEENKRLINTDTITGMKDGAVLINTARGGLMDYDAVLNAIEIGKISAAAFDVYDAETSYIRKKADRDKFDSKTLKKLMENENVIYTAHMSFYTDTAIENMIKTTFENLEEYEKTGFCSNDITGNCETI</sequence>